<dbReference type="InterPro" id="IPR048667">
    <property type="entry name" value="Imm5-like"/>
</dbReference>
<organism evidence="2 3">
    <name type="scientific">Humisphaera borealis</name>
    <dbReference type="NCBI Taxonomy" id="2807512"/>
    <lineage>
        <taxon>Bacteria</taxon>
        <taxon>Pseudomonadati</taxon>
        <taxon>Planctomycetota</taxon>
        <taxon>Phycisphaerae</taxon>
        <taxon>Tepidisphaerales</taxon>
        <taxon>Tepidisphaeraceae</taxon>
        <taxon>Humisphaera</taxon>
    </lineage>
</organism>
<protein>
    <recommendedName>
        <fullName evidence="1">Imm-5-like domain-containing protein</fullName>
    </recommendedName>
</protein>
<evidence type="ECO:0000259" key="1">
    <source>
        <dbReference type="Pfam" id="PF21805"/>
    </source>
</evidence>
<dbReference type="KEGG" id="hbs:IPV69_01935"/>
<proteinExistence type="predicted"/>
<sequence>MRDRRFIAEHRGGPLARRHHQLLSAWAADCGEHVLPLFLAHATGDDRPRRAIDTARAWARGEVRVGVAQKAAVASHAAARQCIAAGSDPSAVAAARSAGHAVATAHFADHSLGAAVYALKAVHAAGQDVAAERSWQIERLPAEVSDLVIAALQTDRMKRAGPR</sequence>
<dbReference type="Pfam" id="PF21805">
    <property type="entry name" value="Imm5_like"/>
    <property type="match status" value="1"/>
</dbReference>
<dbReference type="AlphaFoldDB" id="A0A7M2WXM4"/>
<dbReference type="EMBL" id="CP063458">
    <property type="protein sequence ID" value="QOV90159.1"/>
    <property type="molecule type" value="Genomic_DNA"/>
</dbReference>
<dbReference type="Proteomes" id="UP000593765">
    <property type="component" value="Chromosome"/>
</dbReference>
<evidence type="ECO:0000313" key="2">
    <source>
        <dbReference type="EMBL" id="QOV90159.1"/>
    </source>
</evidence>
<reference evidence="2 3" key="1">
    <citation type="submission" date="2020-10" db="EMBL/GenBank/DDBJ databases">
        <title>Wide distribution of Phycisphaera-like planctomycetes from WD2101 soil group in peatlands and genome analysis of the first cultivated representative.</title>
        <authorList>
            <person name="Dedysh S.N."/>
            <person name="Beletsky A.V."/>
            <person name="Ivanova A."/>
            <person name="Kulichevskaya I.S."/>
            <person name="Suzina N.E."/>
            <person name="Philippov D.A."/>
            <person name="Rakitin A.L."/>
            <person name="Mardanov A.V."/>
            <person name="Ravin N.V."/>
        </authorList>
    </citation>
    <scope>NUCLEOTIDE SEQUENCE [LARGE SCALE GENOMIC DNA]</scope>
    <source>
        <strain evidence="2 3">M1803</strain>
    </source>
</reference>
<gene>
    <name evidence="2" type="ORF">IPV69_01935</name>
</gene>
<evidence type="ECO:0000313" key="3">
    <source>
        <dbReference type="Proteomes" id="UP000593765"/>
    </source>
</evidence>
<accession>A0A7M2WXM4</accession>
<feature type="domain" description="Imm-5-like" evidence="1">
    <location>
        <begin position="16"/>
        <end position="142"/>
    </location>
</feature>
<keyword evidence="3" id="KW-1185">Reference proteome</keyword>
<dbReference type="RefSeq" id="WP_206293231.1">
    <property type="nucleotide sequence ID" value="NZ_CP063458.1"/>
</dbReference>
<name>A0A7M2WXM4_9BACT</name>